<dbReference type="GO" id="GO:0006508">
    <property type="term" value="P:proteolysis"/>
    <property type="evidence" value="ECO:0007669"/>
    <property type="project" value="UniProtKB-KW"/>
</dbReference>
<dbReference type="InterPro" id="IPR018114">
    <property type="entry name" value="TRYPSIN_HIS"/>
</dbReference>
<dbReference type="GO" id="GO:0005576">
    <property type="term" value="C:extracellular region"/>
    <property type="evidence" value="ECO:0007669"/>
    <property type="project" value="UniProtKB-ARBA"/>
</dbReference>
<evidence type="ECO:0000256" key="4">
    <source>
        <dbReference type="ARBA" id="ARBA00022801"/>
    </source>
</evidence>
<feature type="domain" description="Peptidase S1" evidence="9">
    <location>
        <begin position="25"/>
        <end position="257"/>
    </location>
</feature>
<dbReference type="InterPro" id="IPR001314">
    <property type="entry name" value="Peptidase_S1A"/>
</dbReference>
<organism evidence="10 11">
    <name type="scientific">Varanus komodoensis</name>
    <name type="common">Komodo dragon</name>
    <dbReference type="NCBI Taxonomy" id="61221"/>
    <lineage>
        <taxon>Eukaryota</taxon>
        <taxon>Metazoa</taxon>
        <taxon>Chordata</taxon>
        <taxon>Craniata</taxon>
        <taxon>Vertebrata</taxon>
        <taxon>Euteleostomi</taxon>
        <taxon>Lepidosauria</taxon>
        <taxon>Squamata</taxon>
        <taxon>Bifurcata</taxon>
        <taxon>Unidentata</taxon>
        <taxon>Episquamata</taxon>
        <taxon>Toxicofera</taxon>
        <taxon>Anguimorpha</taxon>
        <taxon>Paleoanguimorpha</taxon>
        <taxon>Varanoidea</taxon>
        <taxon>Varanidae</taxon>
        <taxon>Varanus</taxon>
    </lineage>
</organism>
<dbReference type="PANTHER" id="PTHR24271">
    <property type="entry name" value="KALLIKREIN-RELATED"/>
    <property type="match status" value="1"/>
</dbReference>
<dbReference type="GO" id="GO:0004252">
    <property type="term" value="F:serine-type endopeptidase activity"/>
    <property type="evidence" value="ECO:0007669"/>
    <property type="project" value="InterPro"/>
</dbReference>
<accession>A0A8D2ISN0</accession>
<dbReference type="Pfam" id="PF00089">
    <property type="entry name" value="Trypsin"/>
    <property type="match status" value="1"/>
</dbReference>
<dbReference type="SMART" id="SM00020">
    <property type="entry name" value="Tryp_SPc"/>
    <property type="match status" value="1"/>
</dbReference>
<dbReference type="InterPro" id="IPR033116">
    <property type="entry name" value="TRYPSIN_SER"/>
</dbReference>
<dbReference type="InterPro" id="IPR001254">
    <property type="entry name" value="Trypsin_dom"/>
</dbReference>
<feature type="signal peptide" evidence="8">
    <location>
        <begin position="1"/>
        <end position="19"/>
    </location>
</feature>
<dbReference type="CDD" id="cd00190">
    <property type="entry name" value="Tryp_SPc"/>
    <property type="match status" value="1"/>
</dbReference>
<reference evidence="10" key="1">
    <citation type="submission" date="2025-08" db="UniProtKB">
        <authorList>
            <consortium name="Ensembl"/>
        </authorList>
    </citation>
    <scope>IDENTIFICATION</scope>
</reference>
<keyword evidence="2 7" id="KW-0645">Protease</keyword>
<dbReference type="GO" id="GO:0035821">
    <property type="term" value="P:modulation of process of another organism"/>
    <property type="evidence" value="ECO:0007669"/>
    <property type="project" value="UniProtKB-ARBA"/>
</dbReference>
<dbReference type="GO" id="GO:0030141">
    <property type="term" value="C:secretory granule"/>
    <property type="evidence" value="ECO:0007669"/>
    <property type="project" value="TreeGrafter"/>
</dbReference>
<dbReference type="FunFam" id="2.40.10.10:FF:000120">
    <property type="entry name" value="Putative serine protease"/>
    <property type="match status" value="1"/>
</dbReference>
<feature type="chain" id="PRO_5034290814" description="Peptidase S1 domain-containing protein" evidence="8">
    <location>
        <begin position="20"/>
        <end position="259"/>
    </location>
</feature>
<dbReference type="InterPro" id="IPR009003">
    <property type="entry name" value="Peptidase_S1_PA"/>
</dbReference>
<keyword evidence="5 7" id="KW-0720">Serine protease</keyword>
<dbReference type="Proteomes" id="UP000694545">
    <property type="component" value="Unplaced"/>
</dbReference>
<dbReference type="Gene3D" id="2.40.10.10">
    <property type="entry name" value="Trypsin-like serine proteases"/>
    <property type="match status" value="2"/>
</dbReference>
<evidence type="ECO:0000256" key="2">
    <source>
        <dbReference type="ARBA" id="ARBA00022670"/>
    </source>
</evidence>
<dbReference type="SUPFAM" id="SSF50494">
    <property type="entry name" value="Trypsin-like serine proteases"/>
    <property type="match status" value="1"/>
</dbReference>
<proteinExistence type="inferred from homology"/>
<dbReference type="PRINTS" id="PR00722">
    <property type="entry name" value="CHYMOTRYPSIN"/>
</dbReference>
<dbReference type="OMA" id="ECTIAGW"/>
<evidence type="ECO:0000256" key="6">
    <source>
        <dbReference type="ARBA" id="ARBA00023157"/>
    </source>
</evidence>
<protein>
    <recommendedName>
        <fullName evidence="9">Peptidase S1 domain-containing protein</fullName>
    </recommendedName>
</protein>
<name>A0A8D2ISN0_VARKO</name>
<evidence type="ECO:0000256" key="1">
    <source>
        <dbReference type="ARBA" id="ARBA00009228"/>
    </source>
</evidence>
<dbReference type="Ensembl" id="ENSVKKT00000001555.1">
    <property type="protein sequence ID" value="ENSVKKP00000001501.1"/>
    <property type="gene ID" value="ENSVKKG00000001247.1"/>
</dbReference>
<sequence>MKAVKAATLLLLSVATVAAQEDSRIVGGFTCQKDFQPWQAAIYDMNRFYCSGSLLTRNWVVTAAHCKMAGATYVRLGEFNMMRAENTEQQKRAVQLVVHPDYDPVSKDNDIMLIKLSSFVDITDSVQPIKLASQCVLPGTRCLVTGWGTTTSSKPQNITAASTATIPEELQCAYIDVISQAECERTYPDAITKNMLCAGVKAGGVDSCQGDSGGPLICNEELQGIVSWGPEVCGQPGKPGIYTRVCNYVGWIQGIIRQV</sequence>
<dbReference type="AlphaFoldDB" id="A0A8D2ISN0"/>
<evidence type="ECO:0000313" key="10">
    <source>
        <dbReference type="Ensembl" id="ENSVKKP00000001501.1"/>
    </source>
</evidence>
<evidence type="ECO:0000256" key="3">
    <source>
        <dbReference type="ARBA" id="ARBA00022729"/>
    </source>
</evidence>
<evidence type="ECO:0000256" key="8">
    <source>
        <dbReference type="SAM" id="SignalP"/>
    </source>
</evidence>
<keyword evidence="4 7" id="KW-0378">Hydrolase</keyword>
<keyword evidence="3 8" id="KW-0732">Signal</keyword>
<dbReference type="PROSITE" id="PS00134">
    <property type="entry name" value="TRYPSIN_HIS"/>
    <property type="match status" value="1"/>
</dbReference>
<reference evidence="10" key="2">
    <citation type="submission" date="2025-09" db="UniProtKB">
        <authorList>
            <consortium name="Ensembl"/>
        </authorList>
    </citation>
    <scope>IDENTIFICATION</scope>
</reference>
<evidence type="ECO:0000259" key="9">
    <source>
        <dbReference type="PROSITE" id="PS50240"/>
    </source>
</evidence>
<evidence type="ECO:0000256" key="5">
    <source>
        <dbReference type="ARBA" id="ARBA00022825"/>
    </source>
</evidence>
<keyword evidence="6" id="KW-1015">Disulfide bond</keyword>
<evidence type="ECO:0000256" key="7">
    <source>
        <dbReference type="RuleBase" id="RU363034"/>
    </source>
</evidence>
<dbReference type="InterPro" id="IPR043504">
    <property type="entry name" value="Peptidase_S1_PA_chymotrypsin"/>
</dbReference>
<dbReference type="PANTHER" id="PTHR24271:SF47">
    <property type="entry name" value="KALLIKREIN-1"/>
    <property type="match status" value="1"/>
</dbReference>
<keyword evidence="11" id="KW-1185">Reference proteome</keyword>
<comment type="similarity">
    <text evidence="1">Belongs to the peptidase S1 family. Snake venom subfamily.</text>
</comment>
<evidence type="ECO:0000313" key="11">
    <source>
        <dbReference type="Proteomes" id="UP000694545"/>
    </source>
</evidence>
<dbReference type="PROSITE" id="PS50240">
    <property type="entry name" value="TRYPSIN_DOM"/>
    <property type="match status" value="1"/>
</dbReference>
<gene>
    <name evidence="10" type="primary">LOC123025789</name>
</gene>
<dbReference type="PROSITE" id="PS00135">
    <property type="entry name" value="TRYPSIN_SER"/>
    <property type="match status" value="1"/>
</dbReference>